<keyword evidence="2" id="KW-1185">Reference proteome</keyword>
<comment type="caution">
    <text evidence="1">The sequence shown here is derived from an EMBL/GenBank/DDBJ whole genome shotgun (WGS) entry which is preliminary data.</text>
</comment>
<dbReference type="Proteomes" id="UP000821845">
    <property type="component" value="Chromosome 7"/>
</dbReference>
<evidence type="ECO:0000313" key="2">
    <source>
        <dbReference type="Proteomes" id="UP000821845"/>
    </source>
</evidence>
<organism evidence="1 2">
    <name type="scientific">Hyalomma asiaticum</name>
    <name type="common">Tick</name>
    <dbReference type="NCBI Taxonomy" id="266040"/>
    <lineage>
        <taxon>Eukaryota</taxon>
        <taxon>Metazoa</taxon>
        <taxon>Ecdysozoa</taxon>
        <taxon>Arthropoda</taxon>
        <taxon>Chelicerata</taxon>
        <taxon>Arachnida</taxon>
        <taxon>Acari</taxon>
        <taxon>Parasitiformes</taxon>
        <taxon>Ixodida</taxon>
        <taxon>Ixodoidea</taxon>
        <taxon>Ixodidae</taxon>
        <taxon>Hyalomminae</taxon>
        <taxon>Hyalomma</taxon>
    </lineage>
</organism>
<proteinExistence type="predicted"/>
<protein>
    <submittedName>
        <fullName evidence="1">Uncharacterized protein</fullName>
    </submittedName>
</protein>
<evidence type="ECO:0000313" key="1">
    <source>
        <dbReference type="EMBL" id="KAH6925635.1"/>
    </source>
</evidence>
<name>A0ACB7RTB9_HYAAI</name>
<dbReference type="EMBL" id="CM023487">
    <property type="protein sequence ID" value="KAH6925635.1"/>
    <property type="molecule type" value="Genomic_DNA"/>
</dbReference>
<reference evidence="1" key="1">
    <citation type="submission" date="2020-05" db="EMBL/GenBank/DDBJ databases">
        <title>Large-scale comparative analyses of tick genomes elucidate their genetic diversity and vector capacities.</title>
        <authorList>
            <person name="Jia N."/>
            <person name="Wang J."/>
            <person name="Shi W."/>
            <person name="Du L."/>
            <person name="Sun Y."/>
            <person name="Zhan W."/>
            <person name="Jiang J."/>
            <person name="Wang Q."/>
            <person name="Zhang B."/>
            <person name="Ji P."/>
            <person name="Sakyi L.B."/>
            <person name="Cui X."/>
            <person name="Yuan T."/>
            <person name="Jiang B."/>
            <person name="Yang W."/>
            <person name="Lam T.T.-Y."/>
            <person name="Chang Q."/>
            <person name="Ding S."/>
            <person name="Wang X."/>
            <person name="Zhu J."/>
            <person name="Ruan X."/>
            <person name="Zhao L."/>
            <person name="Wei J."/>
            <person name="Que T."/>
            <person name="Du C."/>
            <person name="Cheng J."/>
            <person name="Dai P."/>
            <person name="Han X."/>
            <person name="Huang E."/>
            <person name="Gao Y."/>
            <person name="Liu J."/>
            <person name="Shao H."/>
            <person name="Ye R."/>
            <person name="Li L."/>
            <person name="Wei W."/>
            <person name="Wang X."/>
            <person name="Wang C."/>
            <person name="Yang T."/>
            <person name="Huo Q."/>
            <person name="Li W."/>
            <person name="Guo W."/>
            <person name="Chen H."/>
            <person name="Zhou L."/>
            <person name="Ni X."/>
            <person name="Tian J."/>
            <person name="Zhou Y."/>
            <person name="Sheng Y."/>
            <person name="Liu T."/>
            <person name="Pan Y."/>
            <person name="Xia L."/>
            <person name="Li J."/>
            <person name="Zhao F."/>
            <person name="Cao W."/>
        </authorList>
    </citation>
    <scope>NUCLEOTIDE SEQUENCE</scope>
    <source>
        <strain evidence="1">Hyas-2018</strain>
    </source>
</reference>
<accession>A0ACB7RTB9</accession>
<gene>
    <name evidence="1" type="ORF">HPB50_008083</name>
</gene>
<sequence>MKPVLGKPREVPETCTTISPKAVSTPVSGPASGFPSQACITSQHAGDPTPGHRSALSAACLGITLELSALRKQNALLQRQIAALTKQVAALQLQQQKPEGPRSATPLVEPAAPELNSPATPNQFTTYPAPPTTAPAAPAVQASPQNHFPIDQTLPLEDRISRLESAVLRHVCH</sequence>